<keyword evidence="3" id="KW-1185">Reference proteome</keyword>
<comment type="caution">
    <text evidence="2">The sequence shown here is derived from an EMBL/GenBank/DDBJ whole genome shotgun (WGS) entry which is preliminary data.</text>
</comment>
<keyword evidence="2" id="KW-0812">Transmembrane</keyword>
<gene>
    <name evidence="2" type="ORF">FHR21_001268</name>
</gene>
<dbReference type="PIRSF" id="PIRSF018266">
    <property type="entry name" value="FecR"/>
    <property type="match status" value="1"/>
</dbReference>
<dbReference type="EMBL" id="JACIJH010000002">
    <property type="protein sequence ID" value="MBB5705935.1"/>
    <property type="molecule type" value="Genomic_DNA"/>
</dbReference>
<evidence type="ECO:0000259" key="1">
    <source>
        <dbReference type="Pfam" id="PF04773"/>
    </source>
</evidence>
<organism evidence="2 3">
    <name type="scientific">Sphingopyxis panaciterrulae</name>
    <dbReference type="NCBI Taxonomy" id="462372"/>
    <lineage>
        <taxon>Bacteria</taxon>
        <taxon>Pseudomonadati</taxon>
        <taxon>Pseudomonadota</taxon>
        <taxon>Alphaproteobacteria</taxon>
        <taxon>Sphingomonadales</taxon>
        <taxon>Sphingomonadaceae</taxon>
        <taxon>Sphingopyxis</taxon>
    </lineage>
</organism>
<dbReference type="AlphaFoldDB" id="A0A7W9B472"/>
<dbReference type="InterPro" id="IPR012373">
    <property type="entry name" value="Ferrdict_sens_TM"/>
</dbReference>
<dbReference type="InterPro" id="IPR006860">
    <property type="entry name" value="FecR"/>
</dbReference>
<keyword evidence="2" id="KW-0472">Membrane</keyword>
<reference evidence="2 3" key="1">
    <citation type="submission" date="2020-08" db="EMBL/GenBank/DDBJ databases">
        <title>Genomic Encyclopedia of Type Strains, Phase IV (KMG-IV): sequencing the most valuable type-strain genomes for metagenomic binning, comparative biology and taxonomic classification.</title>
        <authorList>
            <person name="Goeker M."/>
        </authorList>
    </citation>
    <scope>NUCLEOTIDE SEQUENCE [LARGE SCALE GENOMIC DNA]</scope>
    <source>
        <strain evidence="2 3">DSM 27163</strain>
    </source>
</reference>
<protein>
    <submittedName>
        <fullName evidence="2">Transmembrane sensor</fullName>
    </submittedName>
</protein>
<sequence length="318" mass="33929">MTRSSASDIDADAARYVARMDRDDWSDAQERDLQDWLARDPRHPGALLRAQAAWMTLDLPRPAEAVPQDGLARFGWLSRRNLLAGGGAAIAASVAGALMLGGGTSYATSVGEIRRVPLADGSIAAINTASTIEVKLDDAVRHVRVEQGEAWFQVAKDRQRPFVVAAGRARVRAVGTAFSVRRRAGGADILVTEGEVEVWADGAEGHRVRLGAGSRGFVADDAAIEQASAAPSAIDRALAWRSGKVDLAGDRLDSAVAEFNRYNRRRLVVADPAIAGERLDGLFRTDDPEGFAQAVHITLGVPVDPSDPAQIRIGNPAR</sequence>
<dbReference type="GO" id="GO:0016989">
    <property type="term" value="F:sigma factor antagonist activity"/>
    <property type="evidence" value="ECO:0007669"/>
    <property type="project" value="TreeGrafter"/>
</dbReference>
<dbReference type="PANTHER" id="PTHR30273">
    <property type="entry name" value="PERIPLASMIC SIGNAL SENSOR AND SIGMA FACTOR ACTIVATOR FECR-RELATED"/>
    <property type="match status" value="1"/>
</dbReference>
<dbReference type="RefSeq" id="WP_184096339.1">
    <property type="nucleotide sequence ID" value="NZ_JACIJH010000002.1"/>
</dbReference>
<dbReference type="Proteomes" id="UP000537161">
    <property type="component" value="Unassembled WGS sequence"/>
</dbReference>
<feature type="domain" description="FecR protein" evidence="1">
    <location>
        <begin position="106"/>
        <end position="197"/>
    </location>
</feature>
<name>A0A7W9B472_9SPHN</name>
<dbReference type="InterPro" id="IPR006311">
    <property type="entry name" value="TAT_signal"/>
</dbReference>
<dbReference type="Pfam" id="PF04773">
    <property type="entry name" value="FecR"/>
    <property type="match status" value="1"/>
</dbReference>
<evidence type="ECO:0000313" key="3">
    <source>
        <dbReference type="Proteomes" id="UP000537161"/>
    </source>
</evidence>
<dbReference type="PROSITE" id="PS51318">
    <property type="entry name" value="TAT"/>
    <property type="match status" value="1"/>
</dbReference>
<accession>A0A7W9B472</accession>
<proteinExistence type="predicted"/>
<dbReference type="PANTHER" id="PTHR30273:SF2">
    <property type="entry name" value="PROTEIN FECR"/>
    <property type="match status" value="1"/>
</dbReference>
<evidence type="ECO:0000313" key="2">
    <source>
        <dbReference type="EMBL" id="MBB5705935.1"/>
    </source>
</evidence>
<dbReference type="Gene3D" id="2.60.120.1440">
    <property type="match status" value="1"/>
</dbReference>